<protein>
    <submittedName>
        <fullName evidence="1">Uncharacterized protein</fullName>
    </submittedName>
</protein>
<keyword evidence="2" id="KW-1185">Reference proteome</keyword>
<dbReference type="Proteomes" id="UP000481153">
    <property type="component" value="Unassembled WGS sequence"/>
</dbReference>
<accession>A0A6G0WRW8</accession>
<dbReference type="EMBL" id="VJMJ01000155">
    <property type="protein sequence ID" value="KAF0730170.1"/>
    <property type="molecule type" value="Genomic_DNA"/>
</dbReference>
<sequence>MDEQDDDIVLLASFMVAAAAAMATEDDTDDRKMPTPRFIRPALSYVDFLDLQSQILTDGGDRIIGDTFRMSPSALNELVEMCANYISHQLCPKREVCVAVH</sequence>
<evidence type="ECO:0000313" key="1">
    <source>
        <dbReference type="EMBL" id="KAF0730170.1"/>
    </source>
</evidence>
<organism evidence="1 2">
    <name type="scientific">Aphanomyces euteiches</name>
    <dbReference type="NCBI Taxonomy" id="100861"/>
    <lineage>
        <taxon>Eukaryota</taxon>
        <taxon>Sar</taxon>
        <taxon>Stramenopiles</taxon>
        <taxon>Oomycota</taxon>
        <taxon>Saprolegniomycetes</taxon>
        <taxon>Saprolegniales</taxon>
        <taxon>Verrucalvaceae</taxon>
        <taxon>Aphanomyces</taxon>
    </lineage>
</organism>
<dbReference type="AlphaFoldDB" id="A0A6G0WRW8"/>
<reference evidence="1 2" key="1">
    <citation type="submission" date="2019-07" db="EMBL/GenBank/DDBJ databases">
        <title>Genomics analysis of Aphanomyces spp. identifies a new class of oomycete effector associated with host adaptation.</title>
        <authorList>
            <person name="Gaulin E."/>
        </authorList>
    </citation>
    <scope>NUCLEOTIDE SEQUENCE [LARGE SCALE GENOMIC DNA]</scope>
    <source>
        <strain evidence="1 2">ATCC 201684</strain>
    </source>
</reference>
<name>A0A6G0WRW8_9STRA</name>
<evidence type="ECO:0000313" key="2">
    <source>
        <dbReference type="Proteomes" id="UP000481153"/>
    </source>
</evidence>
<comment type="caution">
    <text evidence="1">The sequence shown here is derived from an EMBL/GenBank/DDBJ whole genome shotgun (WGS) entry which is preliminary data.</text>
</comment>
<proteinExistence type="predicted"/>
<gene>
    <name evidence="1" type="ORF">Ae201684_012177</name>
</gene>